<dbReference type="InterPro" id="IPR004291">
    <property type="entry name" value="Transposase_IS66_central"/>
</dbReference>
<dbReference type="InterPro" id="IPR052344">
    <property type="entry name" value="Transposase-related"/>
</dbReference>
<dbReference type="PANTHER" id="PTHR33678">
    <property type="entry name" value="BLL1576 PROTEIN"/>
    <property type="match status" value="1"/>
</dbReference>
<evidence type="ECO:0000259" key="3">
    <source>
        <dbReference type="Pfam" id="PF13005"/>
    </source>
</evidence>
<comment type="caution">
    <text evidence="5">The sequence shown here is derived from an EMBL/GenBank/DDBJ whole genome shotgun (WGS) entry which is preliminary data.</text>
</comment>
<organism evidence="5">
    <name type="scientific">Methylophaga aminisulfidivorans</name>
    <dbReference type="NCBI Taxonomy" id="230105"/>
    <lineage>
        <taxon>Bacteria</taxon>
        <taxon>Pseudomonadati</taxon>
        <taxon>Pseudomonadota</taxon>
        <taxon>Gammaproteobacteria</taxon>
        <taxon>Thiotrichales</taxon>
        <taxon>Piscirickettsiaceae</taxon>
        <taxon>Methylophaga</taxon>
    </lineage>
</organism>
<name>A0A7C1VZD3_9GAMM</name>
<dbReference type="InterPro" id="IPR024463">
    <property type="entry name" value="Transposase_TnpC_homeodom"/>
</dbReference>
<feature type="domain" description="Transposase TnpC homeodomain" evidence="4">
    <location>
        <begin position="27"/>
        <end position="100"/>
    </location>
</feature>
<evidence type="ECO:0000259" key="4">
    <source>
        <dbReference type="Pfam" id="PF13007"/>
    </source>
</evidence>
<dbReference type="Pfam" id="PF03050">
    <property type="entry name" value="DDE_Tnp_IS66"/>
    <property type="match status" value="1"/>
</dbReference>
<dbReference type="InterPro" id="IPR024474">
    <property type="entry name" value="Znf_dom_IS66"/>
</dbReference>
<evidence type="ECO:0000259" key="2">
    <source>
        <dbReference type="Pfam" id="PF03050"/>
    </source>
</evidence>
<evidence type="ECO:0000313" key="5">
    <source>
        <dbReference type="EMBL" id="HEC73704.1"/>
    </source>
</evidence>
<feature type="compositionally biased region" description="Basic and acidic residues" evidence="1">
    <location>
        <begin position="7"/>
        <end position="18"/>
    </location>
</feature>
<feature type="non-terminal residue" evidence="5">
    <location>
        <position position="237"/>
    </location>
</feature>
<dbReference type="AlphaFoldDB" id="A0A7C1VZD3"/>
<dbReference type="EMBL" id="DRHY01000104">
    <property type="protein sequence ID" value="HEC73704.1"/>
    <property type="molecule type" value="Genomic_DNA"/>
</dbReference>
<dbReference type="Pfam" id="PF13005">
    <property type="entry name" value="zf-IS66"/>
    <property type="match status" value="1"/>
</dbReference>
<feature type="compositionally biased region" description="Acidic residues" evidence="1">
    <location>
        <begin position="55"/>
        <end position="74"/>
    </location>
</feature>
<dbReference type="Pfam" id="PF13007">
    <property type="entry name" value="LZ_Tnp_IS66"/>
    <property type="match status" value="1"/>
</dbReference>
<dbReference type="Proteomes" id="UP000886384">
    <property type="component" value="Unassembled WGS sequence"/>
</dbReference>
<feature type="region of interest" description="Disordered" evidence="1">
    <location>
        <begin position="1"/>
        <end position="20"/>
    </location>
</feature>
<feature type="domain" description="Transposase IS66 zinc-finger binding" evidence="3">
    <location>
        <begin position="108"/>
        <end position="152"/>
    </location>
</feature>
<feature type="region of interest" description="Disordered" evidence="1">
    <location>
        <begin position="34"/>
        <end position="88"/>
    </location>
</feature>
<reference evidence="5" key="1">
    <citation type="journal article" date="2020" name="mSystems">
        <title>Genome- and Community-Level Interaction Insights into Carbon Utilization and Element Cycling Functions of Hydrothermarchaeota in Hydrothermal Sediment.</title>
        <authorList>
            <person name="Zhou Z."/>
            <person name="Liu Y."/>
            <person name="Xu W."/>
            <person name="Pan J."/>
            <person name="Luo Z.H."/>
            <person name="Li M."/>
        </authorList>
    </citation>
    <scope>NUCLEOTIDE SEQUENCE [LARGE SCALE GENOMIC DNA]</scope>
    <source>
        <strain evidence="5">HyVt-380</strain>
    </source>
</reference>
<feature type="domain" description="Transposase IS66 central" evidence="2">
    <location>
        <begin position="167"/>
        <end position="237"/>
    </location>
</feature>
<evidence type="ECO:0000256" key="1">
    <source>
        <dbReference type="SAM" id="MobiDB-lite"/>
    </source>
</evidence>
<accession>A0A7C1VZD3</accession>
<proteinExistence type="predicted"/>
<gene>
    <name evidence="5" type="ORF">ENI26_04930</name>
</gene>
<sequence length="237" mass="27122">MNQTAELIKENQQLRDQLDQQSQEIHQLKEMVHSLTHRQFGTSSEKNPDQRQLFDEAENDAATDNEESALDDSEAISVPAHQRKKQKRVSIPDWIEREEIIHDLPESEKVCPHDGSTLKCIGEETHEQLDIIPAQIKALRHIRKKYACPCCEGYLVTAPKPKQPIEKSIASPGLLTHIILGKYADALPLYRQTAIYKRLGIELDRSSLANWMIRCGDLLQPLINLLQDRILEQDVVH</sequence>
<protein>
    <submittedName>
        <fullName evidence="5">IS66 family transposase</fullName>
    </submittedName>
</protein>